<name>A0A8S2SQC5_9BILA</name>
<evidence type="ECO:0000313" key="3">
    <source>
        <dbReference type="Proteomes" id="UP000681967"/>
    </source>
</evidence>
<accession>A0A8S2SQC5</accession>
<protein>
    <submittedName>
        <fullName evidence="1">Uncharacterized protein</fullName>
    </submittedName>
</protein>
<sequence>MDDQLNRCKNDIRDQHLHRQLFTYPLLTNSQRTTLEQHIHQRK</sequence>
<reference evidence="1" key="1">
    <citation type="submission" date="2021-02" db="EMBL/GenBank/DDBJ databases">
        <authorList>
            <person name="Nowell W R."/>
        </authorList>
    </citation>
    <scope>NUCLEOTIDE SEQUENCE</scope>
</reference>
<dbReference type="EMBL" id="CAJOBJ010048143">
    <property type="protein sequence ID" value="CAF4360858.1"/>
    <property type="molecule type" value="Genomic_DNA"/>
</dbReference>
<proteinExistence type="predicted"/>
<evidence type="ECO:0000313" key="2">
    <source>
        <dbReference type="EMBL" id="CAF4360858.1"/>
    </source>
</evidence>
<dbReference type="AlphaFoldDB" id="A0A8S2SQC5"/>
<evidence type="ECO:0000313" key="1">
    <source>
        <dbReference type="EMBL" id="CAF4237309.1"/>
    </source>
</evidence>
<dbReference type="Proteomes" id="UP000681967">
    <property type="component" value="Unassembled WGS sequence"/>
</dbReference>
<dbReference type="EMBL" id="CAJOBH010023707">
    <property type="protein sequence ID" value="CAF4237309.1"/>
    <property type="molecule type" value="Genomic_DNA"/>
</dbReference>
<organism evidence="1 3">
    <name type="scientific">Rotaria magnacalcarata</name>
    <dbReference type="NCBI Taxonomy" id="392030"/>
    <lineage>
        <taxon>Eukaryota</taxon>
        <taxon>Metazoa</taxon>
        <taxon>Spiralia</taxon>
        <taxon>Gnathifera</taxon>
        <taxon>Rotifera</taxon>
        <taxon>Eurotatoria</taxon>
        <taxon>Bdelloidea</taxon>
        <taxon>Philodinida</taxon>
        <taxon>Philodinidae</taxon>
        <taxon>Rotaria</taxon>
    </lineage>
</organism>
<dbReference type="Proteomes" id="UP000681720">
    <property type="component" value="Unassembled WGS sequence"/>
</dbReference>
<comment type="caution">
    <text evidence="1">The sequence shown here is derived from an EMBL/GenBank/DDBJ whole genome shotgun (WGS) entry which is preliminary data.</text>
</comment>
<gene>
    <name evidence="1" type="ORF">BYL167_LOCUS25022</name>
    <name evidence="2" type="ORF">GIL414_LOCUS28396</name>
</gene>
<feature type="non-terminal residue" evidence="1">
    <location>
        <position position="43"/>
    </location>
</feature>